<evidence type="ECO:0000256" key="1">
    <source>
        <dbReference type="ARBA" id="ARBA00005854"/>
    </source>
</evidence>
<name>A0A6L9SC25_9ACTN</name>
<dbReference type="PANTHER" id="PTHR10996">
    <property type="entry name" value="2-HYDROXYACID DEHYDROGENASE-RELATED"/>
    <property type="match status" value="1"/>
</dbReference>
<comment type="similarity">
    <text evidence="1 4">Belongs to the D-isomer specific 2-hydroxyacid dehydrogenase family.</text>
</comment>
<dbReference type="Proteomes" id="UP000475214">
    <property type="component" value="Unassembled WGS sequence"/>
</dbReference>
<evidence type="ECO:0000313" key="8">
    <source>
        <dbReference type="Proteomes" id="UP000475214"/>
    </source>
</evidence>
<dbReference type="Pfam" id="PF02826">
    <property type="entry name" value="2-Hacid_dh_C"/>
    <property type="match status" value="1"/>
</dbReference>
<dbReference type="InterPro" id="IPR050223">
    <property type="entry name" value="D-isomer_2-hydroxyacid_DH"/>
</dbReference>
<dbReference type="GO" id="GO:0005829">
    <property type="term" value="C:cytosol"/>
    <property type="evidence" value="ECO:0007669"/>
    <property type="project" value="TreeGrafter"/>
</dbReference>
<keyword evidence="8" id="KW-1185">Reference proteome</keyword>
<evidence type="ECO:0000256" key="4">
    <source>
        <dbReference type="RuleBase" id="RU003719"/>
    </source>
</evidence>
<feature type="domain" description="D-isomer specific 2-hydroxyacid dehydrogenase catalytic" evidence="5">
    <location>
        <begin position="32"/>
        <end position="315"/>
    </location>
</feature>
<reference evidence="7 8" key="1">
    <citation type="submission" date="2020-02" db="EMBL/GenBank/DDBJ databases">
        <authorList>
            <person name="Li X.-J."/>
            <person name="Han X.-M."/>
        </authorList>
    </citation>
    <scope>NUCLEOTIDE SEQUENCE [LARGE SCALE GENOMIC DNA]</scope>
    <source>
        <strain evidence="7 8">CCTCC AB 2017055</strain>
    </source>
</reference>
<evidence type="ECO:0000256" key="3">
    <source>
        <dbReference type="ARBA" id="ARBA00023027"/>
    </source>
</evidence>
<dbReference type="GO" id="GO:0051287">
    <property type="term" value="F:NAD binding"/>
    <property type="evidence" value="ECO:0007669"/>
    <property type="project" value="InterPro"/>
</dbReference>
<evidence type="ECO:0000313" key="7">
    <source>
        <dbReference type="EMBL" id="NEE02224.1"/>
    </source>
</evidence>
<dbReference type="PANTHER" id="PTHR10996:SF178">
    <property type="entry name" value="2-HYDROXYACID DEHYDROGENASE YGL185C-RELATED"/>
    <property type="match status" value="1"/>
</dbReference>
<comment type="caution">
    <text evidence="7">The sequence shown here is derived from an EMBL/GenBank/DDBJ whole genome shotgun (WGS) entry which is preliminary data.</text>
</comment>
<dbReference type="EMBL" id="JAAGOA010000013">
    <property type="protein sequence ID" value="NEE02224.1"/>
    <property type="molecule type" value="Genomic_DNA"/>
</dbReference>
<dbReference type="Gene3D" id="3.40.50.720">
    <property type="entry name" value="NAD(P)-binding Rossmann-like Domain"/>
    <property type="match status" value="2"/>
</dbReference>
<keyword evidence="2 4" id="KW-0560">Oxidoreductase</keyword>
<gene>
    <name evidence="7" type="ORF">G1H10_18790</name>
</gene>
<proteinExistence type="inferred from homology"/>
<dbReference type="AlphaFoldDB" id="A0A6L9SC25"/>
<dbReference type="InterPro" id="IPR036291">
    <property type="entry name" value="NAD(P)-bd_dom_sf"/>
</dbReference>
<dbReference type="Pfam" id="PF00389">
    <property type="entry name" value="2-Hacid_dh"/>
    <property type="match status" value="1"/>
</dbReference>
<dbReference type="SUPFAM" id="SSF52283">
    <property type="entry name" value="Formate/glycerate dehydrogenase catalytic domain-like"/>
    <property type="match status" value="1"/>
</dbReference>
<evidence type="ECO:0000259" key="6">
    <source>
        <dbReference type="Pfam" id="PF02826"/>
    </source>
</evidence>
<dbReference type="GO" id="GO:0016618">
    <property type="term" value="F:hydroxypyruvate reductase [NAD(P)H] activity"/>
    <property type="evidence" value="ECO:0007669"/>
    <property type="project" value="TreeGrafter"/>
</dbReference>
<protein>
    <submittedName>
        <fullName evidence="7">Hydroxyacid dehydrogenase</fullName>
    </submittedName>
</protein>
<keyword evidence="3" id="KW-0520">NAD</keyword>
<accession>A0A6L9SC25</accession>
<dbReference type="InterPro" id="IPR006140">
    <property type="entry name" value="D-isomer_DH_NAD-bd"/>
</dbReference>
<organism evidence="7 8">
    <name type="scientific">Phytoactinopolyspora halotolerans</name>
    <dbReference type="NCBI Taxonomy" id="1981512"/>
    <lineage>
        <taxon>Bacteria</taxon>
        <taxon>Bacillati</taxon>
        <taxon>Actinomycetota</taxon>
        <taxon>Actinomycetes</taxon>
        <taxon>Jiangellales</taxon>
        <taxon>Jiangellaceae</taxon>
        <taxon>Phytoactinopolyspora</taxon>
    </lineage>
</organism>
<dbReference type="GO" id="GO:0030267">
    <property type="term" value="F:glyoxylate reductase (NADPH) activity"/>
    <property type="evidence" value="ECO:0007669"/>
    <property type="project" value="TreeGrafter"/>
</dbReference>
<sequence length="324" mass="35105">MGDHAYRTGFDDERLARLRTIADVGTPLRAAALDTADERVRLAEVDVLITGWGAPVVDETVLDAAPRLRAILHTAGTVKHLVTPACYERGILVTTAAEANAIPVAEYTLAAVLFAGKRVLQSAALFRHDRTEKVRPDGDKSNYRRTVGIIGYSRIGRRVVDLLRPFDLDVLVADPFADADRVEASGARLVELDDLLRRSEIVSVHAPALPSTRHMLDKERLALIPDGGTVINTARGVIIDTAALEHECSSGRLSAILDVTEPEPLPAGSPLWELPNVLITPHVAGAQDTEIHRLVDTALDELERYATGLPPLHTVTADELPHIA</sequence>
<evidence type="ECO:0000256" key="2">
    <source>
        <dbReference type="ARBA" id="ARBA00023002"/>
    </source>
</evidence>
<dbReference type="InterPro" id="IPR006139">
    <property type="entry name" value="D-isomer_2_OHA_DH_cat_dom"/>
</dbReference>
<feature type="domain" description="D-isomer specific 2-hydroxyacid dehydrogenase NAD-binding" evidence="6">
    <location>
        <begin position="111"/>
        <end position="284"/>
    </location>
</feature>
<dbReference type="CDD" id="cd12167">
    <property type="entry name" value="2-Hacid_dh_8"/>
    <property type="match status" value="1"/>
</dbReference>
<dbReference type="SUPFAM" id="SSF51735">
    <property type="entry name" value="NAD(P)-binding Rossmann-fold domains"/>
    <property type="match status" value="1"/>
</dbReference>
<evidence type="ECO:0000259" key="5">
    <source>
        <dbReference type="Pfam" id="PF00389"/>
    </source>
</evidence>